<protein>
    <submittedName>
        <fullName evidence="7">Sporulation integral membrane protein YtvI</fullName>
    </submittedName>
</protein>
<sequence length="355" mass="39951">MDEKLNKRKAFIINFLFFIIVVGVFYVVLKKLFPIFLPFVIGLAIAVLLNPLIRFLTDKTKVSRKLWSPLAVILFYLLFGSLIYFFGAKIFGFIQRGAMQLPGYYESHIEPQLNLLVEKIASSFPENQDRLIEIAGSMENTVQNLIQKGSGAVISLGASYVVAFPGLLLQLVFTIISSFFFTADLETIKEFVLRQIPSKRRGIVTEVFRNARTMVGRILRVYLLLMCITFVELFIGFKILRVDMAFFYAFLTAIVDILPVLGTGTVLIPWGIIACILGNMGMGVGILILYVIITAVRQFLEPKIIGQQVGLHPIVTLICIFAGGKFMGIWGIFLFPIMATVLKKMNDEGTIHLWK</sequence>
<dbReference type="RefSeq" id="WP_283230907.1">
    <property type="nucleotide sequence ID" value="NZ_JASGBQ010000013.1"/>
</dbReference>
<dbReference type="InterPro" id="IPR014227">
    <property type="entry name" value="YtvI-like"/>
</dbReference>
<name>A0AAP4F0T9_9FIRM</name>
<comment type="similarity">
    <text evidence="2">Belongs to the autoinducer-2 exporter (AI-2E) (TC 2.A.86) family.</text>
</comment>
<reference evidence="7 8" key="1">
    <citation type="submission" date="2023-05" db="EMBL/GenBank/DDBJ databases">
        <title>[ruminococcus] sp. nov., isolated from a pig farm feces dump.</title>
        <authorList>
            <person name="Chang Y.-H."/>
        </authorList>
    </citation>
    <scope>NUCLEOTIDE SEQUENCE [LARGE SCALE GENOMIC DNA]</scope>
    <source>
        <strain evidence="7 8">YH-rum2234</strain>
    </source>
</reference>
<evidence type="ECO:0000256" key="1">
    <source>
        <dbReference type="ARBA" id="ARBA00004141"/>
    </source>
</evidence>
<feature type="transmembrane region" description="Helical" evidence="6">
    <location>
        <begin position="69"/>
        <end position="94"/>
    </location>
</feature>
<gene>
    <name evidence="7" type="primary">ytvI</name>
    <name evidence="7" type="ORF">QJ036_08245</name>
</gene>
<dbReference type="GO" id="GO:0016020">
    <property type="term" value="C:membrane"/>
    <property type="evidence" value="ECO:0007669"/>
    <property type="project" value="UniProtKB-SubCell"/>
</dbReference>
<keyword evidence="4 6" id="KW-1133">Transmembrane helix</keyword>
<feature type="transmembrane region" description="Helical" evidence="6">
    <location>
        <begin position="313"/>
        <end position="335"/>
    </location>
</feature>
<evidence type="ECO:0000256" key="3">
    <source>
        <dbReference type="ARBA" id="ARBA00022692"/>
    </source>
</evidence>
<dbReference type="GO" id="GO:0055085">
    <property type="term" value="P:transmembrane transport"/>
    <property type="evidence" value="ECO:0007669"/>
    <property type="project" value="TreeGrafter"/>
</dbReference>
<dbReference type="AlphaFoldDB" id="A0AAP4F0T9"/>
<feature type="transmembrane region" description="Helical" evidence="6">
    <location>
        <begin position="219"/>
        <end position="239"/>
    </location>
</feature>
<comment type="caution">
    <text evidence="7">The sequence shown here is derived from an EMBL/GenBank/DDBJ whole genome shotgun (WGS) entry which is preliminary data.</text>
</comment>
<feature type="transmembrane region" description="Helical" evidence="6">
    <location>
        <begin position="270"/>
        <end position="293"/>
    </location>
</feature>
<feature type="transmembrane region" description="Helical" evidence="6">
    <location>
        <begin position="245"/>
        <end position="263"/>
    </location>
</feature>
<dbReference type="NCBIfam" id="TIGR02872">
    <property type="entry name" value="spore_ytvI"/>
    <property type="match status" value="1"/>
</dbReference>
<keyword evidence="3 6" id="KW-0812">Transmembrane</keyword>
<comment type="subcellular location">
    <subcellularLocation>
        <location evidence="1">Membrane</location>
        <topology evidence="1">Multi-pass membrane protein</topology>
    </subcellularLocation>
</comment>
<keyword evidence="8" id="KW-1185">Reference proteome</keyword>
<keyword evidence="5 6" id="KW-0472">Membrane</keyword>
<organism evidence="7 8">
    <name type="scientific">Fusibacillus kribbianus</name>
    <dbReference type="NCBI Taxonomy" id="3044208"/>
    <lineage>
        <taxon>Bacteria</taxon>
        <taxon>Bacillati</taxon>
        <taxon>Bacillota</taxon>
        <taxon>Clostridia</taxon>
        <taxon>Lachnospirales</taxon>
        <taxon>Lachnospiraceae</taxon>
        <taxon>Fusibacillus</taxon>
    </lineage>
</organism>
<evidence type="ECO:0000256" key="4">
    <source>
        <dbReference type="ARBA" id="ARBA00022989"/>
    </source>
</evidence>
<dbReference type="PANTHER" id="PTHR21716">
    <property type="entry name" value="TRANSMEMBRANE PROTEIN"/>
    <property type="match status" value="1"/>
</dbReference>
<feature type="transmembrane region" description="Helical" evidence="6">
    <location>
        <begin position="158"/>
        <end position="181"/>
    </location>
</feature>
<evidence type="ECO:0000256" key="6">
    <source>
        <dbReference type="SAM" id="Phobius"/>
    </source>
</evidence>
<evidence type="ECO:0000256" key="5">
    <source>
        <dbReference type="ARBA" id="ARBA00023136"/>
    </source>
</evidence>
<feature type="transmembrane region" description="Helical" evidence="6">
    <location>
        <begin position="35"/>
        <end position="57"/>
    </location>
</feature>
<accession>A0AAP4F0T9</accession>
<evidence type="ECO:0000256" key="2">
    <source>
        <dbReference type="ARBA" id="ARBA00009773"/>
    </source>
</evidence>
<evidence type="ECO:0000313" key="7">
    <source>
        <dbReference type="EMBL" id="MDI9242458.1"/>
    </source>
</evidence>
<dbReference type="Pfam" id="PF01594">
    <property type="entry name" value="AI-2E_transport"/>
    <property type="match status" value="1"/>
</dbReference>
<dbReference type="Proteomes" id="UP001300383">
    <property type="component" value="Unassembled WGS sequence"/>
</dbReference>
<dbReference type="PANTHER" id="PTHR21716:SF68">
    <property type="entry name" value="TRANSPORT PROTEIN YTVI-RELATED"/>
    <property type="match status" value="1"/>
</dbReference>
<dbReference type="EMBL" id="JASGBQ010000013">
    <property type="protein sequence ID" value="MDI9242458.1"/>
    <property type="molecule type" value="Genomic_DNA"/>
</dbReference>
<dbReference type="InterPro" id="IPR002549">
    <property type="entry name" value="AI-2E-like"/>
</dbReference>
<proteinExistence type="inferred from homology"/>
<evidence type="ECO:0000313" key="8">
    <source>
        <dbReference type="Proteomes" id="UP001300383"/>
    </source>
</evidence>
<feature type="transmembrane region" description="Helical" evidence="6">
    <location>
        <begin position="12"/>
        <end position="29"/>
    </location>
</feature>